<name>A0AAJ6FT38_9LACO</name>
<sequence length="58" mass="6931">MHKLKKRSKEDKLFTQEEVNEIVRKRMERADREQEKKISEAKSEAVKEAIKLAKMNSE</sequence>
<dbReference type="RefSeq" id="WP_283534473.1">
    <property type="nucleotide sequence ID" value="NZ_CP123751.1"/>
</dbReference>
<gene>
    <name evidence="1" type="ORF">QFF56_05835</name>
</gene>
<organism evidence="1 2">
    <name type="scientific">Ligilactobacillus animalis</name>
    <dbReference type="NCBI Taxonomy" id="1605"/>
    <lineage>
        <taxon>Bacteria</taxon>
        <taxon>Bacillati</taxon>
        <taxon>Bacillota</taxon>
        <taxon>Bacilli</taxon>
        <taxon>Lactobacillales</taxon>
        <taxon>Lactobacillaceae</taxon>
        <taxon>Ligilactobacillus</taxon>
    </lineage>
</organism>
<dbReference type="AlphaFoldDB" id="A0AAJ6FT38"/>
<proteinExistence type="predicted"/>
<reference evidence="1" key="1">
    <citation type="submission" date="2023-04" db="EMBL/GenBank/DDBJ databases">
        <title>Four porcine-derived lactic acid bacteria strains analyses and their evaluation as potential probiotics based on genomics.</title>
        <authorList>
            <person name="Niu D."/>
        </authorList>
    </citation>
    <scope>NUCLEOTIDE SEQUENCE</scope>
    <source>
        <strain evidence="1">ZSB1</strain>
    </source>
</reference>
<protein>
    <submittedName>
        <fullName evidence="1">Uncharacterized protein</fullName>
    </submittedName>
</protein>
<evidence type="ECO:0000313" key="1">
    <source>
        <dbReference type="EMBL" id="WHQ79487.1"/>
    </source>
</evidence>
<dbReference type="EMBL" id="CP123751">
    <property type="protein sequence ID" value="WHQ79487.1"/>
    <property type="molecule type" value="Genomic_DNA"/>
</dbReference>
<evidence type="ECO:0000313" key="2">
    <source>
        <dbReference type="Proteomes" id="UP001238155"/>
    </source>
</evidence>
<dbReference type="Proteomes" id="UP001238155">
    <property type="component" value="Chromosome"/>
</dbReference>
<accession>A0AAJ6FT38</accession>